<dbReference type="InterPro" id="IPR032675">
    <property type="entry name" value="LRR_dom_sf"/>
</dbReference>
<evidence type="ECO:0000313" key="11">
    <source>
        <dbReference type="Proteomes" id="UP000026960"/>
    </source>
</evidence>
<dbReference type="PANTHER" id="PTHR23155:SF1149">
    <property type="entry name" value="OS04G0620950 PROTEIN"/>
    <property type="match status" value="1"/>
</dbReference>
<keyword evidence="11" id="KW-1185">Reference proteome</keyword>
<dbReference type="SUPFAM" id="SSF52540">
    <property type="entry name" value="P-loop containing nucleoside triphosphate hydrolases"/>
    <property type="match status" value="1"/>
</dbReference>
<evidence type="ECO:0000313" key="10">
    <source>
        <dbReference type="EnsemblPlants" id="OBART11G02460.1"/>
    </source>
</evidence>
<sequence length="950" mass="108037">MMWLVGSVVDAAIGCLVQSILGSFFTEQMEAWTHEIGLAEDIKKLEFEMMAVERVLAAAEGRSIDSKPLAESLGSLRELLYDAEDVMDELDYHRLKHQIEKGEGCSAAAGNNPGTNYAASSISSSAYQLICSARQKITSWISSDRKRKREEEEPTDSTMLPLEIKCDFSKRINRIVNSLQKTGNSVSGVLQLEISSRGLTSNQRHIMARNTRLTTSVPIEPKVYGRDADRDRIIEMLINEGSSDLVLPIVGIGGIGKTTLARFVYRDQRIIDHFDFQIWICVSTNFNEERLTLEILEHVCKDRQDYRDVTNFNVLQEILLKNIRGKRFLIILDDMWEDRDSSGWDKLLAPLKCNQVTGCVVLATTRRNSVAQMIGTVNEFQISGLDEKEFWLFFKACAFGNEAYEDQPSLQSIGQKIAKALKGCLLAARSVGALLNRDVSYEHWRTVQDKWKSLQVKDDDIIPILKLSYDYLPFHLQCCFSYCSLFPEDHRFYGETLVQAWLSQNFVQYEDTGTGLEETGLQYLANLVDFGFFQKVGSHYVMHDLMHELAEQVSSNECAKINGLQRNVIPPNIRHLSIITTCHDNDLDFPIEQFEEILQKIRPFQKLRSLMFFGQSSINLLKSILTFCKEAKCLRLLRVYVSSADINSVQNSLNPYHLRYLEFIDVYENVVLPRALTSFYHLQVLNVGIYGSHDVPTSMNNLVNLRHLIAHDKVHRAIAGVGNMASLQELKFKVQTVGSFGIGQLRSMNNLVTLGISHLENVKTRDEASGARLIDKDVCLEPDRSKDVLEGLRPHHNLKTLSITGYSDPNSPTWLSSNLSVISLQSIHLENCREWQILRSPEILPLLRRLKLVKMSNLVELSIPSLEELVLIEMPKLEKCIGSSRIELTADLRVLIIKDCPQLNEFTPFQSYSSFGAEQWFPSLTELTIGCCPHIRWYQQIPLFRTLKDV</sequence>
<reference evidence="10" key="2">
    <citation type="submission" date="2015-03" db="UniProtKB">
        <authorList>
            <consortium name="EnsemblPlants"/>
        </authorList>
    </citation>
    <scope>IDENTIFICATION</scope>
</reference>
<dbReference type="HOGENOM" id="CLU_000837_8_4_1"/>
<evidence type="ECO:0008006" key="12">
    <source>
        <dbReference type="Google" id="ProtNLM"/>
    </source>
</evidence>
<dbReference type="SMR" id="A0A0D3HI08"/>
<evidence type="ECO:0000256" key="4">
    <source>
        <dbReference type="ARBA" id="ARBA00022741"/>
    </source>
</evidence>
<dbReference type="Gene3D" id="3.80.10.10">
    <property type="entry name" value="Ribonuclease Inhibitor"/>
    <property type="match status" value="1"/>
</dbReference>
<dbReference type="Gene3D" id="1.10.10.10">
    <property type="entry name" value="Winged helix-like DNA-binding domain superfamily/Winged helix DNA-binding domain"/>
    <property type="match status" value="1"/>
</dbReference>
<dbReference type="PRINTS" id="PR00364">
    <property type="entry name" value="DISEASERSIST"/>
</dbReference>
<dbReference type="GO" id="GO:0043531">
    <property type="term" value="F:ADP binding"/>
    <property type="evidence" value="ECO:0007669"/>
    <property type="project" value="InterPro"/>
</dbReference>
<evidence type="ECO:0000259" key="6">
    <source>
        <dbReference type="Pfam" id="PF00931"/>
    </source>
</evidence>
<evidence type="ECO:0000256" key="3">
    <source>
        <dbReference type="ARBA" id="ARBA00022737"/>
    </source>
</evidence>
<dbReference type="PaxDb" id="65489-OBART11G02460.1"/>
<dbReference type="eggNOG" id="KOG4658">
    <property type="taxonomic scope" value="Eukaryota"/>
</dbReference>
<dbReference type="SUPFAM" id="SSF52058">
    <property type="entry name" value="L domain-like"/>
    <property type="match status" value="1"/>
</dbReference>
<comment type="similarity">
    <text evidence="1">Belongs to the disease resistance NB-LRR family.</text>
</comment>
<keyword evidence="3" id="KW-0677">Repeat</keyword>
<dbReference type="Pfam" id="PF25019">
    <property type="entry name" value="LRR_R13L1-DRL21"/>
    <property type="match status" value="1"/>
</dbReference>
<dbReference type="InterPro" id="IPR044974">
    <property type="entry name" value="Disease_R_plants"/>
</dbReference>
<dbReference type="Gene3D" id="1.20.5.4130">
    <property type="match status" value="1"/>
</dbReference>
<accession>A0A0D3HI08</accession>
<evidence type="ECO:0000256" key="2">
    <source>
        <dbReference type="ARBA" id="ARBA00022614"/>
    </source>
</evidence>
<dbReference type="InterPro" id="IPR002182">
    <property type="entry name" value="NB-ARC"/>
</dbReference>
<protein>
    <recommendedName>
        <fullName evidence="12">NB-ARC domain-containing protein</fullName>
    </recommendedName>
</protein>
<dbReference type="STRING" id="65489.A0A0D3HI08"/>
<dbReference type="InterPro" id="IPR042197">
    <property type="entry name" value="Apaf_helical"/>
</dbReference>
<dbReference type="Proteomes" id="UP000026960">
    <property type="component" value="Chromosome 11"/>
</dbReference>
<proteinExistence type="inferred from homology"/>
<dbReference type="InterPro" id="IPR041118">
    <property type="entry name" value="Rx_N"/>
</dbReference>
<feature type="domain" description="NB-ARC" evidence="6">
    <location>
        <begin position="228"/>
        <end position="402"/>
    </location>
</feature>
<dbReference type="Gene3D" id="3.40.50.300">
    <property type="entry name" value="P-loop containing nucleotide triphosphate hydrolases"/>
    <property type="match status" value="1"/>
</dbReference>
<dbReference type="Gene3D" id="1.10.8.430">
    <property type="entry name" value="Helical domain of apoptotic protease-activating factors"/>
    <property type="match status" value="1"/>
</dbReference>
<evidence type="ECO:0000256" key="1">
    <source>
        <dbReference type="ARBA" id="ARBA00008894"/>
    </source>
</evidence>
<dbReference type="Pfam" id="PF00931">
    <property type="entry name" value="NB-ARC"/>
    <property type="match status" value="1"/>
</dbReference>
<dbReference type="GO" id="GO:0098542">
    <property type="term" value="P:defense response to other organism"/>
    <property type="evidence" value="ECO:0007669"/>
    <property type="project" value="TreeGrafter"/>
</dbReference>
<name>A0A0D3HI08_9ORYZ</name>
<keyword evidence="2" id="KW-0433">Leucine-rich repeat</keyword>
<feature type="domain" description="Disease resistance protein winged helix" evidence="8">
    <location>
        <begin position="485"/>
        <end position="550"/>
    </location>
</feature>
<reference evidence="10" key="1">
    <citation type="journal article" date="2009" name="Rice">
        <title>De Novo Next Generation Sequencing of Plant Genomes.</title>
        <authorList>
            <person name="Rounsley S."/>
            <person name="Marri P.R."/>
            <person name="Yu Y."/>
            <person name="He R."/>
            <person name="Sisneros N."/>
            <person name="Goicoechea J.L."/>
            <person name="Lee S.J."/>
            <person name="Angelova A."/>
            <person name="Kudrna D."/>
            <person name="Luo M."/>
            <person name="Affourtit J."/>
            <person name="Desany B."/>
            <person name="Knight J."/>
            <person name="Niazi F."/>
            <person name="Egholm M."/>
            <person name="Wing R.A."/>
        </authorList>
    </citation>
    <scope>NUCLEOTIDE SEQUENCE [LARGE SCALE GENOMIC DNA]</scope>
    <source>
        <strain evidence="10">cv. IRGC 105608</strain>
    </source>
</reference>
<dbReference type="Pfam" id="PF18052">
    <property type="entry name" value="Rx_N"/>
    <property type="match status" value="1"/>
</dbReference>
<dbReference type="FunFam" id="3.40.50.300:FF:001091">
    <property type="entry name" value="Probable disease resistance protein At1g61300"/>
    <property type="match status" value="1"/>
</dbReference>
<dbReference type="EnsemblPlants" id="OBART11G02460.1">
    <property type="protein sequence ID" value="OBART11G02460.1"/>
    <property type="gene ID" value="OBART11G02460"/>
</dbReference>
<feature type="domain" description="Disease resistance N-terminal" evidence="7">
    <location>
        <begin position="21"/>
        <end position="102"/>
    </location>
</feature>
<dbReference type="Pfam" id="PF23559">
    <property type="entry name" value="WHD_DRP"/>
    <property type="match status" value="1"/>
</dbReference>
<dbReference type="InterPro" id="IPR056789">
    <property type="entry name" value="LRR_R13L1-DRL21"/>
</dbReference>
<feature type="domain" description="R13L1/DRL21-like LRR repeat region" evidence="9">
    <location>
        <begin position="742"/>
        <end position="855"/>
    </location>
</feature>
<dbReference type="AlphaFoldDB" id="A0A0D3HI08"/>
<organism evidence="10">
    <name type="scientific">Oryza barthii</name>
    <dbReference type="NCBI Taxonomy" id="65489"/>
    <lineage>
        <taxon>Eukaryota</taxon>
        <taxon>Viridiplantae</taxon>
        <taxon>Streptophyta</taxon>
        <taxon>Embryophyta</taxon>
        <taxon>Tracheophyta</taxon>
        <taxon>Spermatophyta</taxon>
        <taxon>Magnoliopsida</taxon>
        <taxon>Liliopsida</taxon>
        <taxon>Poales</taxon>
        <taxon>Poaceae</taxon>
        <taxon>BOP clade</taxon>
        <taxon>Oryzoideae</taxon>
        <taxon>Oryzeae</taxon>
        <taxon>Oryzinae</taxon>
        <taxon>Oryza</taxon>
    </lineage>
</organism>
<evidence type="ECO:0000259" key="8">
    <source>
        <dbReference type="Pfam" id="PF23559"/>
    </source>
</evidence>
<dbReference type="InterPro" id="IPR036388">
    <property type="entry name" value="WH-like_DNA-bd_sf"/>
</dbReference>
<dbReference type="InterPro" id="IPR058922">
    <property type="entry name" value="WHD_DRP"/>
</dbReference>
<dbReference type="Gramene" id="OBART11G02460.1">
    <property type="protein sequence ID" value="OBART11G02460.1"/>
    <property type="gene ID" value="OBART11G02460"/>
</dbReference>
<evidence type="ECO:0000259" key="9">
    <source>
        <dbReference type="Pfam" id="PF25019"/>
    </source>
</evidence>
<dbReference type="PANTHER" id="PTHR23155">
    <property type="entry name" value="DISEASE RESISTANCE PROTEIN RP"/>
    <property type="match status" value="1"/>
</dbReference>
<dbReference type="InterPro" id="IPR027417">
    <property type="entry name" value="P-loop_NTPase"/>
</dbReference>
<keyword evidence="4" id="KW-0547">Nucleotide-binding</keyword>
<evidence type="ECO:0000256" key="5">
    <source>
        <dbReference type="ARBA" id="ARBA00022821"/>
    </source>
</evidence>
<evidence type="ECO:0000259" key="7">
    <source>
        <dbReference type="Pfam" id="PF18052"/>
    </source>
</evidence>
<keyword evidence="5" id="KW-0611">Plant defense</keyword>